<dbReference type="EMBL" id="MG011691">
    <property type="protein sequence ID" value="AVK77343.1"/>
    <property type="molecule type" value="Genomic_DNA"/>
</dbReference>
<name>A0A2U7UFT2_9VIRU</name>
<evidence type="ECO:0000256" key="1">
    <source>
        <dbReference type="SAM" id="MobiDB-lite"/>
    </source>
</evidence>
<gene>
    <name evidence="2" type="ORF">pmac_cds_655</name>
</gene>
<reference evidence="2" key="1">
    <citation type="journal article" date="2018" name="Nat. Commun.">
        <title>Diversity and evolution of the emerging Pandoraviridae family.</title>
        <authorList>
            <person name="Legendre M."/>
            <person name="Fabre E."/>
            <person name="Poirot O."/>
            <person name="Jeudy S."/>
            <person name="Lartigue A."/>
            <person name="Alempic J.M."/>
            <person name="Beucher L."/>
            <person name="Philippe N."/>
            <person name="Bertaux L."/>
            <person name="Christo-Foroux E."/>
            <person name="Labadie K."/>
            <person name="Coute Y."/>
            <person name="Abergel C."/>
            <person name="Claverie J.M."/>
        </authorList>
    </citation>
    <scope>NUCLEOTIDE SEQUENCE [LARGE SCALE GENOMIC DNA]</scope>
    <source>
        <strain evidence="2">Macleodensis</strain>
    </source>
</reference>
<sequence>MDIDGQHSERQRANDHANTADAKSHSDSGTTDDCLDWRSPALSLALERVFDFFLAPDIEQRFGGHASLVARVETMRWLVAQARGPLRGSPEFRSAVRRAARSVPLCCVRFGDLYVPRWPGLAGLDRSPATNDGRSSVTLMVGLPASGKSYAALRLCPLMAHVMERASGRTDTPYGPHAHMSVARVVDDSFDGDIDRHLSSAPRGRVAVMESETQDRDRMLGRLCERGFHVVVYESPATWARTPRHMVDRVLVALGPRGSSCRHRCLAQHVAAIIDADSAALDALFATLPDYTYVWFEPVNGRFGPGRTVISLSRVSDFETADGTAPPLDLQHFL</sequence>
<proteinExistence type="predicted"/>
<protein>
    <submittedName>
        <fullName evidence="2">Uncharacterized protein</fullName>
    </submittedName>
</protein>
<dbReference type="GeneID" id="36841798"/>
<feature type="region of interest" description="Disordered" evidence="1">
    <location>
        <begin position="1"/>
        <end position="32"/>
    </location>
</feature>
<organism evidence="2">
    <name type="scientific">Pandoravirus macleodensis</name>
    <dbReference type="NCBI Taxonomy" id="2107707"/>
    <lineage>
        <taxon>Viruses</taxon>
        <taxon>Pandoravirus</taxon>
    </lineage>
</organism>
<dbReference type="KEGG" id="vg:36841798"/>
<dbReference type="Proteomes" id="UP000249758">
    <property type="component" value="Segment"/>
</dbReference>
<feature type="compositionally biased region" description="Basic and acidic residues" evidence="1">
    <location>
        <begin position="1"/>
        <end position="15"/>
    </location>
</feature>
<accession>A0A2U7UFT2</accession>
<dbReference type="RefSeq" id="YP_009481339.1">
    <property type="nucleotide sequence ID" value="NC_037665.1"/>
</dbReference>
<evidence type="ECO:0000313" key="2">
    <source>
        <dbReference type="EMBL" id="AVK77343.1"/>
    </source>
</evidence>